<keyword evidence="6 7" id="KW-0472">Membrane</keyword>
<feature type="transmembrane region" description="Helical" evidence="7">
    <location>
        <begin position="102"/>
        <end position="122"/>
    </location>
</feature>
<dbReference type="InterPro" id="IPR000515">
    <property type="entry name" value="MetI-like"/>
</dbReference>
<dbReference type="PANTHER" id="PTHR43744:SF12">
    <property type="entry name" value="ABC TRANSPORTER PERMEASE PROTEIN MG189-RELATED"/>
    <property type="match status" value="1"/>
</dbReference>
<evidence type="ECO:0000256" key="4">
    <source>
        <dbReference type="ARBA" id="ARBA00022692"/>
    </source>
</evidence>
<keyword evidence="2 7" id="KW-0813">Transport</keyword>
<evidence type="ECO:0000256" key="5">
    <source>
        <dbReference type="ARBA" id="ARBA00022989"/>
    </source>
</evidence>
<feature type="transmembrane region" description="Helical" evidence="7">
    <location>
        <begin position="72"/>
        <end position="90"/>
    </location>
</feature>
<keyword evidence="5 7" id="KW-1133">Transmembrane helix</keyword>
<feature type="transmembrane region" description="Helical" evidence="7">
    <location>
        <begin position="167"/>
        <end position="190"/>
    </location>
</feature>
<keyword evidence="11" id="KW-1185">Reference proteome</keyword>
<evidence type="ECO:0000256" key="8">
    <source>
        <dbReference type="SAM" id="MobiDB-lite"/>
    </source>
</evidence>
<dbReference type="GO" id="GO:0005886">
    <property type="term" value="C:plasma membrane"/>
    <property type="evidence" value="ECO:0007669"/>
    <property type="project" value="UniProtKB-SubCell"/>
</dbReference>
<dbReference type="PANTHER" id="PTHR43744">
    <property type="entry name" value="ABC TRANSPORTER PERMEASE PROTEIN MG189-RELATED-RELATED"/>
    <property type="match status" value="1"/>
</dbReference>
<evidence type="ECO:0000313" key="10">
    <source>
        <dbReference type="EMBL" id="ANP73622.1"/>
    </source>
</evidence>
<evidence type="ECO:0000259" key="9">
    <source>
        <dbReference type="PROSITE" id="PS50928"/>
    </source>
</evidence>
<sequence length="306" mass="33652">MSALTESPAVSRASKRARNAANPAPKGPKESPLSRIGAMTVMLVFTLYFLIPIWWLFIAGTKSSSQFTSTNPLWFADFNLFANIGNLVAYRDGVFLKWMLNSALYAGAGALLATLFAGMAGYALAKYRFPGRELLFNIVLGGVLVPATALALPLFLIFSQVSLTNTFWAVFLPSLVSPFGVYLTRIFAAASVPDELIEAARLDGAGEVRTFFTVSVKLMFPALVTVFLFQFVAIWNNFFLPLIMLRDETLFPVTLGLYAWNSQVNQIPELRGYVLIGALLSIIPLIILFLLLQRFWRNGLGAGSVK</sequence>
<dbReference type="InterPro" id="IPR035906">
    <property type="entry name" value="MetI-like_sf"/>
</dbReference>
<dbReference type="SUPFAM" id="SSF161098">
    <property type="entry name" value="MetI-like"/>
    <property type="match status" value="1"/>
</dbReference>
<feature type="transmembrane region" description="Helical" evidence="7">
    <location>
        <begin position="36"/>
        <end position="60"/>
    </location>
</feature>
<comment type="similarity">
    <text evidence="7">Belongs to the binding-protein-dependent transport system permease family.</text>
</comment>
<name>A0A1B1BLW5_9MICO</name>
<reference evidence="10 11" key="1">
    <citation type="submission" date="2016-06" db="EMBL/GenBank/DDBJ databases">
        <title>Genome sequencing of Cryobacterium arcticum PAMC 27867.</title>
        <authorList>
            <person name="Lee J."/>
            <person name="Kim O.-S."/>
        </authorList>
    </citation>
    <scope>NUCLEOTIDE SEQUENCE [LARGE SCALE GENOMIC DNA]</scope>
    <source>
        <strain evidence="10 11">PAMC 27867</strain>
    </source>
</reference>
<dbReference type="KEGG" id="cart:PA27867_2682"/>
<feature type="transmembrane region" description="Helical" evidence="7">
    <location>
        <begin position="134"/>
        <end position="161"/>
    </location>
</feature>
<accession>A0A1B1BLW5</accession>
<evidence type="ECO:0000256" key="3">
    <source>
        <dbReference type="ARBA" id="ARBA00022475"/>
    </source>
</evidence>
<keyword evidence="4 7" id="KW-0812">Transmembrane</keyword>
<feature type="region of interest" description="Disordered" evidence="8">
    <location>
        <begin position="1"/>
        <end position="32"/>
    </location>
</feature>
<dbReference type="AlphaFoldDB" id="A0A1B1BLW5"/>
<dbReference type="RefSeq" id="WP_084021146.1">
    <property type="nucleotide sequence ID" value="NZ_CP016282.1"/>
</dbReference>
<dbReference type="EMBL" id="CP016282">
    <property type="protein sequence ID" value="ANP73622.1"/>
    <property type="molecule type" value="Genomic_DNA"/>
</dbReference>
<evidence type="ECO:0000256" key="2">
    <source>
        <dbReference type="ARBA" id="ARBA00022448"/>
    </source>
</evidence>
<feature type="transmembrane region" description="Helical" evidence="7">
    <location>
        <begin position="272"/>
        <end position="296"/>
    </location>
</feature>
<keyword evidence="3" id="KW-1003">Cell membrane</keyword>
<dbReference type="PROSITE" id="PS50928">
    <property type="entry name" value="ABC_TM1"/>
    <property type="match status" value="1"/>
</dbReference>
<evidence type="ECO:0000313" key="11">
    <source>
        <dbReference type="Proteomes" id="UP000092582"/>
    </source>
</evidence>
<comment type="subcellular location">
    <subcellularLocation>
        <location evidence="1 7">Cell membrane</location>
        <topology evidence="1 7">Multi-pass membrane protein</topology>
    </subcellularLocation>
</comment>
<dbReference type="Pfam" id="PF00528">
    <property type="entry name" value="BPD_transp_1"/>
    <property type="match status" value="1"/>
</dbReference>
<dbReference type="Gene3D" id="1.10.3720.10">
    <property type="entry name" value="MetI-like"/>
    <property type="match status" value="1"/>
</dbReference>
<feature type="transmembrane region" description="Helical" evidence="7">
    <location>
        <begin position="211"/>
        <end position="232"/>
    </location>
</feature>
<evidence type="ECO:0000256" key="7">
    <source>
        <dbReference type="RuleBase" id="RU363032"/>
    </source>
</evidence>
<dbReference type="STRING" id="670052.PA27867_2682"/>
<dbReference type="PATRIC" id="fig|670052.7.peg.2755"/>
<gene>
    <name evidence="10" type="ORF">PA27867_2682</name>
</gene>
<evidence type="ECO:0000256" key="6">
    <source>
        <dbReference type="ARBA" id="ARBA00023136"/>
    </source>
</evidence>
<proteinExistence type="inferred from homology"/>
<dbReference type="GO" id="GO:0055085">
    <property type="term" value="P:transmembrane transport"/>
    <property type="evidence" value="ECO:0007669"/>
    <property type="project" value="InterPro"/>
</dbReference>
<evidence type="ECO:0000256" key="1">
    <source>
        <dbReference type="ARBA" id="ARBA00004651"/>
    </source>
</evidence>
<feature type="domain" description="ABC transmembrane type-1" evidence="9">
    <location>
        <begin position="99"/>
        <end position="292"/>
    </location>
</feature>
<protein>
    <submittedName>
        <fullName evidence="10">ABC transporter permease</fullName>
    </submittedName>
</protein>
<dbReference type="OrthoDB" id="2063054at2"/>
<organism evidence="10 11">
    <name type="scientific">Cryobacterium arcticum</name>
    <dbReference type="NCBI Taxonomy" id="670052"/>
    <lineage>
        <taxon>Bacteria</taxon>
        <taxon>Bacillati</taxon>
        <taxon>Actinomycetota</taxon>
        <taxon>Actinomycetes</taxon>
        <taxon>Micrococcales</taxon>
        <taxon>Microbacteriaceae</taxon>
        <taxon>Cryobacterium</taxon>
    </lineage>
</organism>
<dbReference type="Proteomes" id="UP000092582">
    <property type="component" value="Chromosome 1"/>
</dbReference>
<dbReference type="CDD" id="cd06261">
    <property type="entry name" value="TM_PBP2"/>
    <property type="match status" value="1"/>
</dbReference>